<gene>
    <name evidence="5" type="ORF">PDIGIT_LOCUS503</name>
</gene>
<evidence type="ECO:0000256" key="4">
    <source>
        <dbReference type="SAM" id="SignalP"/>
    </source>
</evidence>
<dbReference type="GO" id="GO:0016791">
    <property type="term" value="F:phosphatase activity"/>
    <property type="evidence" value="ECO:0007669"/>
    <property type="project" value="TreeGrafter"/>
</dbReference>
<dbReference type="EMBL" id="CAOQHR010000001">
    <property type="protein sequence ID" value="CAI6238796.1"/>
    <property type="molecule type" value="Genomic_DNA"/>
</dbReference>
<dbReference type="SUPFAM" id="SSF53254">
    <property type="entry name" value="Phosphoglycerate mutase-like"/>
    <property type="match status" value="1"/>
</dbReference>
<dbReference type="Pfam" id="PF00328">
    <property type="entry name" value="His_Phos_2"/>
    <property type="match status" value="1"/>
</dbReference>
<evidence type="ECO:0000313" key="6">
    <source>
        <dbReference type="Proteomes" id="UP001152607"/>
    </source>
</evidence>
<reference evidence="5" key="1">
    <citation type="submission" date="2023-01" db="EMBL/GenBank/DDBJ databases">
        <authorList>
            <person name="Van Ghelder C."/>
            <person name="Rancurel C."/>
        </authorList>
    </citation>
    <scope>NUCLEOTIDE SEQUENCE</scope>
    <source>
        <strain evidence="5">CNCM I-4278</strain>
    </source>
</reference>
<comment type="similarity">
    <text evidence="1">Belongs to the histidine acid phosphatase family.</text>
</comment>
<dbReference type="PANTHER" id="PTHR11567">
    <property type="entry name" value="ACID PHOSPHATASE-RELATED"/>
    <property type="match status" value="1"/>
</dbReference>
<feature type="chain" id="PRO_5040810667" evidence="4">
    <location>
        <begin position="19"/>
        <end position="660"/>
    </location>
</feature>
<feature type="signal peptide" evidence="4">
    <location>
        <begin position="1"/>
        <end position="18"/>
    </location>
</feature>
<name>A0A9W4XD88_9PLEO</name>
<proteinExistence type="inferred from homology"/>
<keyword evidence="3" id="KW-0812">Transmembrane</keyword>
<dbReference type="AlphaFoldDB" id="A0A9W4XD88"/>
<keyword evidence="4" id="KW-0732">Signal</keyword>
<dbReference type="PANTHER" id="PTHR11567:SF127">
    <property type="entry name" value="HISTIDINE ACID PHOSPHATASE"/>
    <property type="match status" value="1"/>
</dbReference>
<evidence type="ECO:0000256" key="3">
    <source>
        <dbReference type="SAM" id="Phobius"/>
    </source>
</evidence>
<keyword evidence="3" id="KW-0472">Membrane</keyword>
<dbReference type="InterPro" id="IPR000560">
    <property type="entry name" value="His_Pase_clade-2"/>
</dbReference>
<dbReference type="InterPro" id="IPR050645">
    <property type="entry name" value="Histidine_acid_phosphatase"/>
</dbReference>
<dbReference type="Gene3D" id="3.40.50.1240">
    <property type="entry name" value="Phosphoglycerate mutase-like"/>
    <property type="match status" value="1"/>
</dbReference>
<sequence>MLLLTTLSLLALSHITTAQDANSNNNDNDLYHLFGSVVFIRSGERTPTSLYTPGPQSLTPLGAQQMHALGANFRSRYISPSTGSPRTFGVQKIQDISPDVLVQDQLSIQTLEKPYLVASAQAFMQGLYPPHSNPNQAPDSSYTLGNGSTVDFPLGGYQYPNVQVLGSLDPRSIYLDGLTNCSVAKRANLMYQLEEEYLRTRSAEKAFYANLSSMTWASAGMGEDEEDEQVKEARIDYRYATQVYENLSYALNHDQETYESLSKAAGTQDDVVTRARILADKMAYYTFANTTSSTSDDDHQAVAGKTLAALILGQLQRIVDKHTLSASEVAGVNAPELTLLFGDSEPMTSFFDLAMVQNSSDKFKAAPTYGSAMVFELFTLRRDPAFPTKDNLSDLRVRFYFHNATSTSSSTSSSSTNSTESLTSYSLFNDPSPDTPWPTYQDMVQRIMLNHASSWCQLCDSPALFCAGFDGSSSAFDQFPKSTDTLLNGKWSTSKVSPAVAGVIGAVVALVVAALVFAAGMVFAGVRVQRHPSSSSHHARSFHSPPFFFFGRRGQGRFDRKYGGDTKSPFPFGGAGGFKGAAKLASDPDLSLHGNAVPPAGAGMGAAVLKGHERVGSWELRQKEVGREIRMDDESPRASFDGIDEAVGGGGRRVEPVERI</sequence>
<feature type="transmembrane region" description="Helical" evidence="3">
    <location>
        <begin position="499"/>
        <end position="526"/>
    </location>
</feature>
<dbReference type="InterPro" id="IPR029033">
    <property type="entry name" value="His_PPase_superfam"/>
</dbReference>
<keyword evidence="6" id="KW-1185">Reference proteome</keyword>
<evidence type="ECO:0000313" key="5">
    <source>
        <dbReference type="EMBL" id="CAI6238796.1"/>
    </source>
</evidence>
<dbReference type="OrthoDB" id="258392at2759"/>
<keyword evidence="3" id="KW-1133">Transmembrane helix</keyword>
<evidence type="ECO:0000256" key="2">
    <source>
        <dbReference type="SAM" id="MobiDB-lite"/>
    </source>
</evidence>
<comment type="caution">
    <text evidence="5">The sequence shown here is derived from an EMBL/GenBank/DDBJ whole genome shotgun (WGS) entry which is preliminary data.</text>
</comment>
<accession>A0A9W4XD88</accession>
<feature type="region of interest" description="Disordered" evidence="2">
    <location>
        <begin position="631"/>
        <end position="660"/>
    </location>
</feature>
<organism evidence="5 6">
    <name type="scientific">Periconia digitata</name>
    <dbReference type="NCBI Taxonomy" id="1303443"/>
    <lineage>
        <taxon>Eukaryota</taxon>
        <taxon>Fungi</taxon>
        <taxon>Dikarya</taxon>
        <taxon>Ascomycota</taxon>
        <taxon>Pezizomycotina</taxon>
        <taxon>Dothideomycetes</taxon>
        <taxon>Pleosporomycetidae</taxon>
        <taxon>Pleosporales</taxon>
        <taxon>Massarineae</taxon>
        <taxon>Periconiaceae</taxon>
        <taxon>Periconia</taxon>
    </lineage>
</organism>
<evidence type="ECO:0000256" key="1">
    <source>
        <dbReference type="ARBA" id="ARBA00005375"/>
    </source>
</evidence>
<protein>
    <submittedName>
        <fullName evidence="5">Uncharacterized protein</fullName>
    </submittedName>
</protein>
<dbReference type="Proteomes" id="UP001152607">
    <property type="component" value="Unassembled WGS sequence"/>
</dbReference>